<name>A0A918G8G6_9ACTN</name>
<keyword evidence="2" id="KW-0443">Lipid metabolism</keyword>
<dbReference type="CDD" id="cd06558">
    <property type="entry name" value="crotonase-like"/>
    <property type="match status" value="1"/>
</dbReference>
<evidence type="ECO:0000256" key="1">
    <source>
        <dbReference type="ARBA" id="ARBA00005254"/>
    </source>
</evidence>
<comment type="caution">
    <text evidence="4">The sequence shown here is derived from an EMBL/GenBank/DDBJ whole genome shotgun (WGS) entry which is preliminary data.</text>
</comment>
<reference evidence="4" key="1">
    <citation type="journal article" date="2014" name="Int. J. Syst. Evol. Microbiol.">
        <title>Complete genome sequence of Corynebacterium casei LMG S-19264T (=DSM 44701T), isolated from a smear-ripened cheese.</title>
        <authorList>
            <consortium name="US DOE Joint Genome Institute (JGI-PGF)"/>
            <person name="Walter F."/>
            <person name="Albersmeier A."/>
            <person name="Kalinowski J."/>
            <person name="Ruckert C."/>
        </authorList>
    </citation>
    <scope>NUCLEOTIDE SEQUENCE</scope>
    <source>
        <strain evidence="4">JCM 4386</strain>
    </source>
</reference>
<evidence type="ECO:0000256" key="2">
    <source>
        <dbReference type="ARBA" id="ARBA00023098"/>
    </source>
</evidence>
<dbReference type="SUPFAM" id="SSF52096">
    <property type="entry name" value="ClpP/crotonase"/>
    <property type="match status" value="1"/>
</dbReference>
<dbReference type="GO" id="GO:0006635">
    <property type="term" value="P:fatty acid beta-oxidation"/>
    <property type="evidence" value="ECO:0007669"/>
    <property type="project" value="TreeGrafter"/>
</dbReference>
<dbReference type="InterPro" id="IPR001753">
    <property type="entry name" value="Enoyl-CoA_hydra/iso"/>
</dbReference>
<dbReference type="Pfam" id="PF00378">
    <property type="entry name" value="ECH_1"/>
    <property type="match status" value="1"/>
</dbReference>
<dbReference type="AlphaFoldDB" id="A0A918G8G6"/>
<dbReference type="InterPro" id="IPR029045">
    <property type="entry name" value="ClpP/crotonase-like_dom_sf"/>
</dbReference>
<dbReference type="Proteomes" id="UP000606194">
    <property type="component" value="Unassembled WGS sequence"/>
</dbReference>
<gene>
    <name evidence="4" type="primary">paaG</name>
    <name evidence="4" type="ORF">GCM10010269_74400</name>
</gene>
<dbReference type="RefSeq" id="WP_190153738.1">
    <property type="nucleotide sequence ID" value="NZ_BMTL01000045.1"/>
</dbReference>
<keyword evidence="3" id="KW-0456">Lyase</keyword>
<protein>
    <submittedName>
        <fullName evidence="4">Enoyl-CoA hydratase</fullName>
    </submittedName>
</protein>
<evidence type="ECO:0000256" key="3">
    <source>
        <dbReference type="ARBA" id="ARBA00023239"/>
    </source>
</evidence>
<reference evidence="4" key="2">
    <citation type="submission" date="2020-09" db="EMBL/GenBank/DDBJ databases">
        <authorList>
            <person name="Sun Q."/>
            <person name="Ohkuma M."/>
        </authorList>
    </citation>
    <scope>NUCLEOTIDE SEQUENCE</scope>
    <source>
        <strain evidence="4">JCM 4386</strain>
    </source>
</reference>
<dbReference type="EMBL" id="BMTL01000045">
    <property type="protein sequence ID" value="GGS24824.1"/>
    <property type="molecule type" value="Genomic_DNA"/>
</dbReference>
<accession>A0A918G8G6</accession>
<proteinExistence type="inferred from homology"/>
<organism evidence="4 5">
    <name type="scientific">Streptomyces humidus</name>
    <dbReference type="NCBI Taxonomy" id="52259"/>
    <lineage>
        <taxon>Bacteria</taxon>
        <taxon>Bacillati</taxon>
        <taxon>Actinomycetota</taxon>
        <taxon>Actinomycetes</taxon>
        <taxon>Kitasatosporales</taxon>
        <taxon>Streptomycetaceae</taxon>
        <taxon>Streptomyces</taxon>
    </lineage>
</organism>
<evidence type="ECO:0000313" key="5">
    <source>
        <dbReference type="Proteomes" id="UP000606194"/>
    </source>
</evidence>
<keyword evidence="5" id="KW-1185">Reference proteome</keyword>
<dbReference type="Gene3D" id="3.90.226.10">
    <property type="entry name" value="2-enoyl-CoA Hydratase, Chain A, domain 1"/>
    <property type="match status" value="1"/>
</dbReference>
<dbReference type="PANTHER" id="PTHR11941:SF169">
    <property type="entry name" value="(7AS)-7A-METHYL-1,5-DIOXO-2,3,5,6,7,7A-HEXAHYDRO-1H-INDENE-CARBOXYL-COA HYDROLASE"/>
    <property type="match status" value="1"/>
</dbReference>
<dbReference type="GO" id="GO:0016829">
    <property type="term" value="F:lyase activity"/>
    <property type="evidence" value="ECO:0007669"/>
    <property type="project" value="UniProtKB-KW"/>
</dbReference>
<dbReference type="Gene3D" id="1.10.12.10">
    <property type="entry name" value="Lyase 2-enoyl-coa Hydratase, Chain A, domain 2"/>
    <property type="match status" value="1"/>
</dbReference>
<dbReference type="PANTHER" id="PTHR11941">
    <property type="entry name" value="ENOYL-COA HYDRATASE-RELATED"/>
    <property type="match status" value="1"/>
</dbReference>
<dbReference type="InterPro" id="IPR014748">
    <property type="entry name" value="Enoyl-CoA_hydra_C"/>
</dbReference>
<evidence type="ECO:0000313" key="4">
    <source>
        <dbReference type="EMBL" id="GGS24824.1"/>
    </source>
</evidence>
<comment type="similarity">
    <text evidence="1">Belongs to the enoyl-CoA hydratase/isomerase family.</text>
</comment>
<sequence length="255" mass="26517">MDLLRRREGSAEVITLNRPDQRNALSPGLIAALSRALRDCLDDDAVRAVVLTGAGDRAFCAGMDLKAFAAGSDSSGPESDNTHFTMFSRGEYPKPVIGAANATAVAGGFELLLNCDIVVASDKARFGIPEVKRGLFAAGGGTTLPGRIPLAIALELGLTGDLIDAERACALGLVNCVVPAGDVVGAALEFARRIGENGPLGVLATKKLMRVALTEGVAAARAAQEAENSKVFESEDALEGARAFAEKRAPQWKGR</sequence>